<dbReference type="Pfam" id="PF00501">
    <property type="entry name" value="AMP-binding"/>
    <property type="match status" value="1"/>
</dbReference>
<dbReference type="Proteomes" id="UP000238326">
    <property type="component" value="Unassembled WGS sequence"/>
</dbReference>
<organism evidence="3 4">
    <name type="scientific">Malikia spinosa</name>
    <dbReference type="NCBI Taxonomy" id="86180"/>
    <lineage>
        <taxon>Bacteria</taxon>
        <taxon>Pseudomonadati</taxon>
        <taxon>Pseudomonadota</taxon>
        <taxon>Betaproteobacteria</taxon>
        <taxon>Burkholderiales</taxon>
        <taxon>Comamonadaceae</taxon>
        <taxon>Malikia</taxon>
    </lineage>
</organism>
<comment type="caution">
    <text evidence="3">The sequence shown here is derived from an EMBL/GenBank/DDBJ whole genome shotgun (WGS) entry which is preliminary data.</text>
</comment>
<evidence type="ECO:0008006" key="5">
    <source>
        <dbReference type="Google" id="ProtNLM"/>
    </source>
</evidence>
<dbReference type="InterPro" id="IPR000873">
    <property type="entry name" value="AMP-dep_synth/lig_dom"/>
</dbReference>
<gene>
    <name evidence="3" type="ORF">C6P61_06385</name>
</gene>
<dbReference type="CDD" id="cd04433">
    <property type="entry name" value="AFD_class_I"/>
    <property type="match status" value="1"/>
</dbReference>
<evidence type="ECO:0000313" key="3">
    <source>
        <dbReference type="EMBL" id="PRD69268.1"/>
    </source>
</evidence>
<dbReference type="AlphaFoldDB" id="A0A2S9KFQ6"/>
<protein>
    <recommendedName>
        <fullName evidence="5">Long-chain fatty acid--CoA ligase</fullName>
    </recommendedName>
</protein>
<dbReference type="InterPro" id="IPR042099">
    <property type="entry name" value="ANL_N_sf"/>
</dbReference>
<evidence type="ECO:0000313" key="4">
    <source>
        <dbReference type="Proteomes" id="UP000238326"/>
    </source>
</evidence>
<dbReference type="InterPro" id="IPR025110">
    <property type="entry name" value="AMP-bd_C"/>
</dbReference>
<evidence type="ECO:0000259" key="1">
    <source>
        <dbReference type="Pfam" id="PF00501"/>
    </source>
</evidence>
<dbReference type="PANTHER" id="PTHR43767">
    <property type="entry name" value="LONG-CHAIN-FATTY-ACID--COA LIGASE"/>
    <property type="match status" value="1"/>
</dbReference>
<dbReference type="Pfam" id="PF13193">
    <property type="entry name" value="AMP-binding_C"/>
    <property type="match status" value="1"/>
</dbReference>
<dbReference type="Gene3D" id="3.30.300.30">
    <property type="match status" value="1"/>
</dbReference>
<dbReference type="EMBL" id="PVLR01000016">
    <property type="protein sequence ID" value="PRD69268.1"/>
    <property type="molecule type" value="Genomic_DNA"/>
</dbReference>
<reference evidence="3 4" key="1">
    <citation type="submission" date="2018-03" db="EMBL/GenBank/DDBJ databases">
        <title>Comparative genomics illustrates the genes involved in a hyperalkaliphilic mechanisms of Serpentinomonas isolated from highly-alkaline calcium-rich serpentinized springs.</title>
        <authorList>
            <person name="Suzuki S."/>
            <person name="Ishii S."/>
            <person name="Walworth N."/>
            <person name="Bird L."/>
            <person name="Kuenen J.G."/>
            <person name="Nealson K.H."/>
        </authorList>
    </citation>
    <scope>NUCLEOTIDE SEQUENCE [LARGE SCALE GENOMIC DNA]</scope>
    <source>
        <strain evidence="3 4">83</strain>
    </source>
</reference>
<feature type="domain" description="AMP-dependent synthetase/ligase" evidence="1">
    <location>
        <begin position="28"/>
        <end position="360"/>
    </location>
</feature>
<dbReference type="PANTHER" id="PTHR43767:SF1">
    <property type="entry name" value="NONRIBOSOMAL PEPTIDE SYNTHASE PES1 (EUROFUNG)-RELATED"/>
    <property type="match status" value="1"/>
</dbReference>
<dbReference type="InterPro" id="IPR045851">
    <property type="entry name" value="AMP-bd_C_sf"/>
</dbReference>
<dbReference type="RefSeq" id="WP_105729101.1">
    <property type="nucleotide sequence ID" value="NZ_PVLR01000016.1"/>
</dbReference>
<keyword evidence="4" id="KW-1185">Reference proteome</keyword>
<dbReference type="Gene3D" id="3.40.50.12780">
    <property type="entry name" value="N-terminal domain of ligase-like"/>
    <property type="match status" value="1"/>
</dbReference>
<proteinExistence type="predicted"/>
<feature type="domain" description="AMP-binding enzyme C-terminal" evidence="2">
    <location>
        <begin position="411"/>
        <end position="489"/>
    </location>
</feature>
<name>A0A2S9KFQ6_9BURK</name>
<dbReference type="PROSITE" id="PS00455">
    <property type="entry name" value="AMP_BINDING"/>
    <property type="match status" value="1"/>
</dbReference>
<dbReference type="GO" id="GO:0016878">
    <property type="term" value="F:acid-thiol ligase activity"/>
    <property type="evidence" value="ECO:0007669"/>
    <property type="project" value="UniProtKB-ARBA"/>
</dbReference>
<dbReference type="InterPro" id="IPR020845">
    <property type="entry name" value="AMP-binding_CS"/>
</dbReference>
<dbReference type="SUPFAM" id="SSF56801">
    <property type="entry name" value="Acetyl-CoA synthetase-like"/>
    <property type="match status" value="1"/>
</dbReference>
<sequence length="503" mass="53942">MHTNSHDIVTFYHQHVTAGSFSISDAADSRSITGDALGRLIVGAANRLRVAGLGPGDRVLFMDGQGLSAFVHFWATVLLGGVFVPVDTSWPLARIASTCLRLCPTVAVVPAAVLAGFQTRLPDLPLLSANELASGQSTFVPADMPADAAAAFLLTSGSTGEPKIVVHGRDALLRSARLAVETFDWRGGERLLNLPEPHTMSGLRNAMLAAPMAGMSWVSAAVEQRSNLFALCDLLATHRIQRLVAAPMLLRQINLQGARLNPSTLASLKAVYCTGADLHIEEVDRFHARYGIPVINYYGLTETVGLCLSQRIESWQPGDRSLGWPVGCRVRLMAADGQEAKPGVSGELQIEMPLPMQRYLEDPVATAQRFDGQWLRTGDLAYRDGDDRITLTGRASAFINTVHTEKIYPGEIESALEQLPGVAQAAVFGLPDAAGGERIAALIVPLSDASPEDLAPQRLALGVREILGPSRVPVAFRCVADLPRSSNGKLLRHALAAIFEHAH</sequence>
<evidence type="ECO:0000259" key="2">
    <source>
        <dbReference type="Pfam" id="PF13193"/>
    </source>
</evidence>
<dbReference type="OrthoDB" id="9766486at2"/>
<accession>A0A2S9KFQ6</accession>
<dbReference type="InterPro" id="IPR050237">
    <property type="entry name" value="ATP-dep_AMP-bd_enzyme"/>
</dbReference>